<sequence length="319" mass="34876">MADNEEGEGNASRGNEWEVVSLTASTYAAAPGPTEVELKDDDNDGDTNQVYKAETSHALFMSEHFVFPPSQHENLPLEPEHSEIVDDVTSKNLGSGYHAEEGNVSGGKDDGNWPLKGLNISEDFPGAQFFDTGSNQLLISGKEFEESAALPELHLLGKEESIYSTAAFNSLHSETGLGGSTVYGGIHEINESVDQTSHLPVHSSHSSEHHAKDGQHEGPKEELPCEAWWKRRALSVYGHAKEANTFWSVFVAAAVMGLVILGQRWQQERWQVLQLKWQATLSSEKSGRVLGPISRIKDVIVGGNRCHVSLMKGPSPNEH</sequence>
<accession>A0AAV2FKP5</accession>
<keyword evidence="3" id="KW-1185">Reference proteome</keyword>
<dbReference type="Proteomes" id="UP001497516">
    <property type="component" value="Chromosome 7"/>
</dbReference>
<feature type="region of interest" description="Disordered" evidence="1">
    <location>
        <begin position="196"/>
        <end position="221"/>
    </location>
</feature>
<feature type="region of interest" description="Disordered" evidence="1">
    <location>
        <begin position="25"/>
        <end position="48"/>
    </location>
</feature>
<evidence type="ECO:0000256" key="1">
    <source>
        <dbReference type="SAM" id="MobiDB-lite"/>
    </source>
</evidence>
<dbReference type="EMBL" id="OZ034820">
    <property type="protein sequence ID" value="CAL1398894.1"/>
    <property type="molecule type" value="Genomic_DNA"/>
</dbReference>
<dbReference type="PANTHER" id="PTHR34797">
    <property type="entry name" value="ATG8-INTERACTING PROTEIN 2"/>
    <property type="match status" value="1"/>
</dbReference>
<feature type="compositionally biased region" description="Basic and acidic residues" evidence="1">
    <location>
        <begin position="205"/>
        <end position="221"/>
    </location>
</feature>
<evidence type="ECO:0008006" key="4">
    <source>
        <dbReference type="Google" id="ProtNLM"/>
    </source>
</evidence>
<evidence type="ECO:0000313" key="3">
    <source>
        <dbReference type="Proteomes" id="UP001497516"/>
    </source>
</evidence>
<evidence type="ECO:0000313" key="2">
    <source>
        <dbReference type="EMBL" id="CAL1398894.1"/>
    </source>
</evidence>
<dbReference type="PANTHER" id="PTHR34797:SF1">
    <property type="entry name" value="ATG8-INTERACTING PROTEIN 2"/>
    <property type="match status" value="1"/>
</dbReference>
<name>A0AAV2FKP5_9ROSI</name>
<protein>
    <recommendedName>
        <fullName evidence="4">ATG8-interacting protein 1</fullName>
    </recommendedName>
</protein>
<gene>
    <name evidence="2" type="ORF">LTRI10_LOCUS39102</name>
</gene>
<dbReference type="InterPro" id="IPR040304">
    <property type="entry name" value="ATG8-IP-1/2"/>
</dbReference>
<proteinExistence type="predicted"/>
<reference evidence="2 3" key="1">
    <citation type="submission" date="2024-04" db="EMBL/GenBank/DDBJ databases">
        <authorList>
            <person name="Fracassetti M."/>
        </authorList>
    </citation>
    <scope>NUCLEOTIDE SEQUENCE [LARGE SCALE GENOMIC DNA]</scope>
</reference>
<dbReference type="AlphaFoldDB" id="A0AAV2FKP5"/>
<organism evidence="2 3">
    <name type="scientific">Linum trigynum</name>
    <dbReference type="NCBI Taxonomy" id="586398"/>
    <lineage>
        <taxon>Eukaryota</taxon>
        <taxon>Viridiplantae</taxon>
        <taxon>Streptophyta</taxon>
        <taxon>Embryophyta</taxon>
        <taxon>Tracheophyta</taxon>
        <taxon>Spermatophyta</taxon>
        <taxon>Magnoliopsida</taxon>
        <taxon>eudicotyledons</taxon>
        <taxon>Gunneridae</taxon>
        <taxon>Pentapetalae</taxon>
        <taxon>rosids</taxon>
        <taxon>fabids</taxon>
        <taxon>Malpighiales</taxon>
        <taxon>Linaceae</taxon>
        <taxon>Linum</taxon>
    </lineage>
</organism>